<keyword evidence="2" id="KW-1185">Reference proteome</keyword>
<name>A0A923PGB5_9BACT</name>
<reference evidence="1" key="1">
    <citation type="submission" date="2020-08" db="EMBL/GenBank/DDBJ databases">
        <title>Lewinella bacteria from marine environments.</title>
        <authorList>
            <person name="Zhong Y."/>
        </authorList>
    </citation>
    <scope>NUCLEOTIDE SEQUENCE</scope>
    <source>
        <strain evidence="1">KCTC 42187</strain>
    </source>
</reference>
<comment type="caution">
    <text evidence="1">The sequence shown here is derived from an EMBL/GenBank/DDBJ whole genome shotgun (WGS) entry which is preliminary data.</text>
</comment>
<organism evidence="1 2">
    <name type="scientific">Neolewinella lacunae</name>
    <dbReference type="NCBI Taxonomy" id="1517758"/>
    <lineage>
        <taxon>Bacteria</taxon>
        <taxon>Pseudomonadati</taxon>
        <taxon>Bacteroidota</taxon>
        <taxon>Saprospiria</taxon>
        <taxon>Saprospirales</taxon>
        <taxon>Lewinellaceae</taxon>
        <taxon>Neolewinella</taxon>
    </lineage>
</organism>
<dbReference type="Proteomes" id="UP000650081">
    <property type="component" value="Unassembled WGS sequence"/>
</dbReference>
<proteinExistence type="predicted"/>
<gene>
    <name evidence="1" type="ORF">H9S92_05525</name>
</gene>
<sequence length="55" mass="6599">MNLSNALKKPNGLAVFKDTYLSWFFQIKMYSMGLFWDKEVENEHAKNRRAWMAQL</sequence>
<evidence type="ECO:0000313" key="2">
    <source>
        <dbReference type="Proteomes" id="UP000650081"/>
    </source>
</evidence>
<dbReference type="EMBL" id="JACSIT010000068">
    <property type="protein sequence ID" value="MBC6993608.1"/>
    <property type="molecule type" value="Genomic_DNA"/>
</dbReference>
<dbReference type="RefSeq" id="WP_187465719.1">
    <property type="nucleotide sequence ID" value="NZ_JACSIT010000068.1"/>
</dbReference>
<accession>A0A923PGB5</accession>
<evidence type="ECO:0000313" key="1">
    <source>
        <dbReference type="EMBL" id="MBC6993608.1"/>
    </source>
</evidence>
<protein>
    <submittedName>
        <fullName evidence="1">Uncharacterized protein</fullName>
    </submittedName>
</protein>
<dbReference type="AlphaFoldDB" id="A0A923PGB5"/>